<dbReference type="Pfam" id="PF04969">
    <property type="entry name" value="CS"/>
    <property type="match status" value="1"/>
</dbReference>
<dbReference type="InterPro" id="IPR019734">
    <property type="entry name" value="TPR_rpt"/>
</dbReference>
<dbReference type="PANTHER" id="PTHR45862">
    <property type="entry name" value="PROTEIN SGT1 HOMOLOG"/>
    <property type="match status" value="1"/>
</dbReference>
<evidence type="ECO:0000313" key="6">
    <source>
        <dbReference type="EMBL" id="OAQ85884.1"/>
    </source>
</evidence>
<dbReference type="InterPro" id="IPR044563">
    <property type="entry name" value="Sgt1-like"/>
</dbReference>
<dbReference type="InterPro" id="IPR007052">
    <property type="entry name" value="CS_dom"/>
</dbReference>
<gene>
    <name evidence="5" type="ORF">VFPBJ_07578</name>
    <name evidence="6" type="ORF">VFPFJ_08273</name>
</gene>
<feature type="region of interest" description="Disordered" evidence="2">
    <location>
        <begin position="331"/>
        <end position="412"/>
    </location>
</feature>
<comment type="caution">
    <text evidence="5">The sequence shown here is derived from an EMBL/GenBank/DDBJ whole genome shotgun (WGS) entry which is preliminary data.</text>
</comment>
<dbReference type="PROSITE" id="PS51203">
    <property type="entry name" value="CS"/>
    <property type="match status" value="1"/>
</dbReference>
<feature type="domain" description="SGS" evidence="3">
    <location>
        <begin position="382"/>
        <end position="467"/>
    </location>
</feature>
<dbReference type="Gene3D" id="2.60.40.790">
    <property type="match status" value="1"/>
</dbReference>
<dbReference type="Pfam" id="PF05002">
    <property type="entry name" value="SGS"/>
    <property type="match status" value="1"/>
</dbReference>
<evidence type="ECO:0000313" key="7">
    <source>
        <dbReference type="Proteomes" id="UP000078240"/>
    </source>
</evidence>
<dbReference type="OMA" id="KSGPKNW"/>
<dbReference type="EMBL" id="LSBI01000007">
    <property type="protein sequence ID" value="OAQ85884.1"/>
    <property type="molecule type" value="Genomic_DNA"/>
</dbReference>
<evidence type="ECO:0000256" key="2">
    <source>
        <dbReference type="SAM" id="MobiDB-lite"/>
    </source>
</evidence>
<dbReference type="InterPro" id="IPR007699">
    <property type="entry name" value="SGS_dom"/>
</dbReference>
<reference evidence="5 7" key="1">
    <citation type="submission" date="2016-01" db="EMBL/GenBank/DDBJ databases">
        <title>Biosynthesis of antibiotic leucinostatins and their inhibition on Phytophthora in bio-control Purpureocillium lilacinum.</title>
        <authorList>
            <person name="Wang G."/>
            <person name="Liu Z."/>
            <person name="Lin R."/>
            <person name="Li E."/>
            <person name="Mao Z."/>
            <person name="Ling J."/>
            <person name="Yin W."/>
            <person name="Xie B."/>
        </authorList>
    </citation>
    <scope>NUCLEOTIDE SEQUENCE [LARGE SCALE GENOMIC DNA]</scope>
    <source>
        <strain evidence="5">PLBJ-1</strain>
        <strain evidence="6">PLFJ-1</strain>
    </source>
</reference>
<comment type="similarity">
    <text evidence="1">Belongs to the SGT1 family.</text>
</comment>
<dbReference type="STRING" id="33203.A0A179GGY1"/>
<dbReference type="KEGG" id="plj:28890396"/>
<evidence type="ECO:0000259" key="3">
    <source>
        <dbReference type="PROSITE" id="PS51048"/>
    </source>
</evidence>
<dbReference type="InterPro" id="IPR008978">
    <property type="entry name" value="HSP20-like_chaperone"/>
</dbReference>
<organism evidence="5 7">
    <name type="scientific">Purpureocillium lilacinum</name>
    <name type="common">Paecilomyces lilacinus</name>
    <dbReference type="NCBI Taxonomy" id="33203"/>
    <lineage>
        <taxon>Eukaryota</taxon>
        <taxon>Fungi</taxon>
        <taxon>Dikarya</taxon>
        <taxon>Ascomycota</taxon>
        <taxon>Pezizomycotina</taxon>
        <taxon>Sordariomycetes</taxon>
        <taxon>Hypocreomycetidae</taxon>
        <taxon>Hypocreales</taxon>
        <taxon>Ophiocordycipitaceae</taxon>
        <taxon>Purpureocillium</taxon>
    </lineage>
</organism>
<dbReference type="SUPFAM" id="SSF48452">
    <property type="entry name" value="TPR-like"/>
    <property type="match status" value="1"/>
</dbReference>
<dbReference type="AlphaFoldDB" id="A0A179GGY1"/>
<feature type="region of interest" description="Disordered" evidence="2">
    <location>
        <begin position="430"/>
        <end position="467"/>
    </location>
</feature>
<feature type="domain" description="CS" evidence="4">
    <location>
        <begin position="234"/>
        <end position="324"/>
    </location>
</feature>
<dbReference type="Proteomes" id="UP000078340">
    <property type="component" value="Unassembled WGS sequence"/>
</dbReference>
<dbReference type="EMBL" id="LSBH01000006">
    <property type="protein sequence ID" value="OAQ77106.1"/>
    <property type="molecule type" value="Genomic_DNA"/>
</dbReference>
<dbReference type="PROSITE" id="PS51048">
    <property type="entry name" value="SGS"/>
    <property type="match status" value="1"/>
</dbReference>
<dbReference type="GO" id="GO:0051087">
    <property type="term" value="F:protein-folding chaperone binding"/>
    <property type="evidence" value="ECO:0007669"/>
    <property type="project" value="InterPro"/>
</dbReference>
<dbReference type="CDD" id="cd06466">
    <property type="entry name" value="p23_CS_SGT1_like"/>
    <property type="match status" value="1"/>
</dbReference>
<feature type="compositionally biased region" description="Low complexity" evidence="2">
    <location>
        <begin position="352"/>
        <end position="385"/>
    </location>
</feature>
<evidence type="ECO:0000259" key="4">
    <source>
        <dbReference type="PROSITE" id="PS51203"/>
    </source>
</evidence>
<dbReference type="Proteomes" id="UP000078240">
    <property type="component" value="Unassembled WGS sequence"/>
</dbReference>
<dbReference type="InterPro" id="IPR011990">
    <property type="entry name" value="TPR-like_helical_dom_sf"/>
</dbReference>
<protein>
    <submittedName>
        <fullName evidence="5">Sgs</fullName>
    </submittedName>
</protein>
<evidence type="ECO:0000256" key="1">
    <source>
        <dbReference type="ARBA" id="ARBA00008509"/>
    </source>
</evidence>
<evidence type="ECO:0000313" key="5">
    <source>
        <dbReference type="EMBL" id="OAQ77106.1"/>
    </source>
</evidence>
<dbReference type="Gene3D" id="1.25.40.10">
    <property type="entry name" value="Tetratricopeptide repeat domain"/>
    <property type="match status" value="1"/>
</dbReference>
<proteinExistence type="inferred from homology"/>
<feature type="compositionally biased region" description="Polar residues" evidence="2">
    <location>
        <begin position="433"/>
        <end position="445"/>
    </location>
</feature>
<sequence length="467" mass="50482">MSYITLANEGLAAVEAKQWDDAVTKLSKALQASPSAAPNPAWLVGHSKALIGLNRFNEALDDANLAWHAAYERNKRPLMVEAHYRRAIAYYRLGQLANADCCCVYAMRLVKGSPAKEKEDPKLALVDNQGRWKPTLEDAMNEAKTDDFNVGDKASGMSLATGAVTARSQTSEWRLASTLRMQILRTMGNLPEDDPARKVTIGLVPEQKKLAALATEADELAATQPAPTPVVPSDTPPRLQDFQNAKTIYVSIFSKGNNKEKLQVEFTPFAVRLNPVVYPNGEAKDFILELWGEIDTAASKYTVTANKVELTLAKRWPGTWAKLQDEAGMGAAAAPQISETQTPSSDAKKEAAAPTAPASQPTAEPKTASATTTAATTTAGPAYPTSSRSGPKNWDKIGEEEGGDDDAGDVNGFFKNLYKNATPEQQRAMMKSFTESSGTSLSTDWNDVKSRTVETVPPEGVEAKKWS</sequence>
<accession>A0A179GGY1</accession>
<dbReference type="SUPFAM" id="SSF49764">
    <property type="entry name" value="HSP20-like chaperones"/>
    <property type="match status" value="1"/>
</dbReference>
<dbReference type="SMART" id="SM00028">
    <property type="entry name" value="TPR"/>
    <property type="match status" value="2"/>
</dbReference>
<name>A0A179GGY1_PURLI</name>
<dbReference type="GeneID" id="28890396"/>